<dbReference type="InterPro" id="IPR053793">
    <property type="entry name" value="PB1-like"/>
</dbReference>
<dbReference type="Gene3D" id="3.10.20.90">
    <property type="entry name" value="Phosphatidylinositol 3-kinase Catalytic Subunit, Chain A, domain 1"/>
    <property type="match status" value="1"/>
</dbReference>
<dbReference type="CDD" id="cd06407">
    <property type="entry name" value="PB1_NLP"/>
    <property type="match status" value="1"/>
</dbReference>
<feature type="domain" description="RWP-RK" evidence="6">
    <location>
        <begin position="455"/>
        <end position="542"/>
    </location>
</feature>
<dbReference type="EMBL" id="CM017650">
    <property type="protein sequence ID" value="TYI95326.1"/>
    <property type="molecule type" value="Genomic_DNA"/>
</dbReference>
<keyword evidence="4" id="KW-0539">Nucleus</keyword>
<reference evidence="8 9" key="1">
    <citation type="submission" date="2019-07" db="EMBL/GenBank/DDBJ databases">
        <title>WGS assembly of Gossypium mustelinum.</title>
        <authorList>
            <person name="Chen Z.J."/>
            <person name="Sreedasyam A."/>
            <person name="Ando A."/>
            <person name="Song Q."/>
            <person name="De L."/>
            <person name="Hulse-Kemp A."/>
            <person name="Ding M."/>
            <person name="Ye W."/>
            <person name="Kirkbride R."/>
            <person name="Jenkins J."/>
            <person name="Plott C."/>
            <person name="Lovell J."/>
            <person name="Lin Y.-M."/>
            <person name="Vaughn R."/>
            <person name="Liu B."/>
            <person name="Li W."/>
            <person name="Simpson S."/>
            <person name="Scheffler B."/>
            <person name="Saski C."/>
            <person name="Grover C."/>
            <person name="Hu G."/>
            <person name="Conover J."/>
            <person name="Carlson J."/>
            <person name="Shu S."/>
            <person name="Boston L."/>
            <person name="Williams M."/>
            <person name="Peterson D."/>
            <person name="Mcgee K."/>
            <person name="Jones D."/>
            <person name="Wendel J."/>
            <person name="Stelly D."/>
            <person name="Grimwood J."/>
            <person name="Schmutz J."/>
        </authorList>
    </citation>
    <scope>NUCLEOTIDE SEQUENCE [LARGE SCALE GENOMIC DNA]</scope>
    <source>
        <strain evidence="8">1408120.09</strain>
    </source>
</reference>
<evidence type="ECO:0000259" key="6">
    <source>
        <dbReference type="PROSITE" id="PS51519"/>
    </source>
</evidence>
<proteinExistence type="predicted"/>
<name>A0A5D2W1G3_GOSMU</name>
<dbReference type="Pfam" id="PF00564">
    <property type="entry name" value="PB1"/>
    <property type="match status" value="1"/>
</dbReference>
<evidence type="ECO:0000259" key="7">
    <source>
        <dbReference type="PROSITE" id="PS51745"/>
    </source>
</evidence>
<keyword evidence="3" id="KW-0804">Transcription</keyword>
<keyword evidence="2" id="KW-0238">DNA-binding</keyword>
<dbReference type="Pfam" id="PF22922">
    <property type="entry name" value="GAF_NLP"/>
    <property type="match status" value="1"/>
</dbReference>
<evidence type="ECO:0000313" key="8">
    <source>
        <dbReference type="EMBL" id="TYI95326.1"/>
    </source>
</evidence>
<dbReference type="InterPro" id="IPR055081">
    <property type="entry name" value="NLP1-9_GAF"/>
</dbReference>
<accession>A0A5D2W1G3</accession>
<dbReference type="SUPFAM" id="SSF54277">
    <property type="entry name" value="CAD &amp; PB1 domains"/>
    <property type="match status" value="1"/>
</dbReference>
<dbReference type="PROSITE" id="PS51519">
    <property type="entry name" value="RWP_RK"/>
    <property type="match status" value="1"/>
</dbReference>
<dbReference type="GO" id="GO:0003677">
    <property type="term" value="F:DNA binding"/>
    <property type="evidence" value="ECO:0007669"/>
    <property type="project" value="UniProtKB-KW"/>
</dbReference>
<dbReference type="SMART" id="SM00666">
    <property type="entry name" value="PB1"/>
    <property type="match status" value="1"/>
</dbReference>
<evidence type="ECO:0008006" key="10">
    <source>
        <dbReference type="Google" id="ProtNLM"/>
    </source>
</evidence>
<organism evidence="8 9">
    <name type="scientific">Gossypium mustelinum</name>
    <name type="common">Cotton</name>
    <name type="synonym">Gossypium caicoense</name>
    <dbReference type="NCBI Taxonomy" id="34275"/>
    <lineage>
        <taxon>Eukaryota</taxon>
        <taxon>Viridiplantae</taxon>
        <taxon>Streptophyta</taxon>
        <taxon>Embryophyta</taxon>
        <taxon>Tracheophyta</taxon>
        <taxon>Spermatophyta</taxon>
        <taxon>Magnoliopsida</taxon>
        <taxon>eudicotyledons</taxon>
        <taxon>Gunneridae</taxon>
        <taxon>Pentapetalae</taxon>
        <taxon>rosids</taxon>
        <taxon>malvids</taxon>
        <taxon>Malvales</taxon>
        <taxon>Malvaceae</taxon>
        <taxon>Malvoideae</taxon>
        <taxon>Gossypium</taxon>
    </lineage>
</organism>
<evidence type="ECO:0000256" key="3">
    <source>
        <dbReference type="ARBA" id="ARBA00023163"/>
    </source>
</evidence>
<sequence>MVFKNMEGDVGFYDDAAMDMDFIDELLFEGFNINSDRGHASLDLCRSENRAVTSMSRLMQAVLYLKESKKGRDGVLIQIWVPVKKGDKHVLTTQGQPYSLNTNCKSLEIFRDVSESYSFPAEEDSEGPVGLPGRVFLGKLPEWTPDVRFFRSDEYRRVGLAQKYNVGGSFALPVFEQGSGTCLGVVEIISCTQKINYRPELEHVCKALESVDLRSSHCFTPPNVKGYNELYRVALPEITEVLRSICKRYELPLALTWAPSQHSDKNFYCCVSTSGSSCFVADEGLTGFLEACSEHQLFRGQGIVGRAFTTNKQCFATDITAFSKTNYPLSHHARMFGLRAAVAIPLQSAFMGSVVFVLELFLPKDCHDSEVQKRMLNSLSGFMQQACRSLQVIVDKELEEEVILPVKEMFKSNKKETEFRIFSSKEDSPVESSSWIAHMMEAQQKGKGISSSWEYKKELDFRQVHQHARTNRVDSGHQDLRRHFAGSLKDAAKSIGVCPTTLKRICRQHGITRWPSRKIKKVGHSLRKLQVVIESVQGAEGAIQIGSFYSSFLELSSPNFSNNSPSSTLKLSNHSMSSEPPCLYNNFTLSHASAQQEATASKSPLSSSSQSSGSSTCCSSGAKQQSTRINALGGMEDPGGPLKSVIGDAKLHASNQHEIKLLQHQTGDDLRVKAMFGQVKLLFGLQPNWGFIDLQREITKHFNIEDVDRINLKYLDDDNEWVLLTCDADLEECIDIYKSSQTHTIKISLHQASNLNLGSSFGYSDPL</sequence>
<gene>
    <name evidence="8" type="ORF">E1A91_D02G271600v1</name>
</gene>
<dbReference type="AlphaFoldDB" id="A0A5D2W1G3"/>
<evidence type="ECO:0000256" key="1">
    <source>
        <dbReference type="ARBA" id="ARBA00023015"/>
    </source>
</evidence>
<keyword evidence="1" id="KW-0805">Transcription regulation</keyword>
<dbReference type="InterPro" id="IPR034891">
    <property type="entry name" value="PB1_NLP"/>
</dbReference>
<evidence type="ECO:0000256" key="4">
    <source>
        <dbReference type="ARBA" id="ARBA00023242"/>
    </source>
</evidence>
<dbReference type="PROSITE" id="PS51745">
    <property type="entry name" value="PB1"/>
    <property type="match status" value="1"/>
</dbReference>
<feature type="domain" description="PB1" evidence="7">
    <location>
        <begin position="669"/>
        <end position="752"/>
    </location>
</feature>
<dbReference type="InterPro" id="IPR045012">
    <property type="entry name" value="NLP"/>
</dbReference>
<dbReference type="GO" id="GO:0003700">
    <property type="term" value="F:DNA-binding transcription factor activity"/>
    <property type="evidence" value="ECO:0007669"/>
    <property type="project" value="InterPro"/>
</dbReference>
<dbReference type="PANTHER" id="PTHR32002">
    <property type="entry name" value="PROTEIN NLP8"/>
    <property type="match status" value="1"/>
</dbReference>
<feature type="compositionally biased region" description="Low complexity" evidence="5">
    <location>
        <begin position="601"/>
        <end position="620"/>
    </location>
</feature>
<dbReference type="PANTHER" id="PTHR32002:SF46">
    <property type="entry name" value="PROTEIN NLP2"/>
    <property type="match status" value="1"/>
</dbReference>
<dbReference type="InterPro" id="IPR003035">
    <property type="entry name" value="RWP-RK_dom"/>
</dbReference>
<evidence type="ECO:0000256" key="2">
    <source>
        <dbReference type="ARBA" id="ARBA00023125"/>
    </source>
</evidence>
<protein>
    <recommendedName>
        <fullName evidence="10">PB1 domain-containing protein</fullName>
    </recommendedName>
</protein>
<dbReference type="Pfam" id="PF02042">
    <property type="entry name" value="RWP-RK"/>
    <property type="match status" value="1"/>
</dbReference>
<feature type="region of interest" description="Disordered" evidence="5">
    <location>
        <begin position="598"/>
        <end position="621"/>
    </location>
</feature>
<evidence type="ECO:0000313" key="9">
    <source>
        <dbReference type="Proteomes" id="UP000323597"/>
    </source>
</evidence>
<dbReference type="InterPro" id="IPR000270">
    <property type="entry name" value="PB1_dom"/>
</dbReference>
<dbReference type="Proteomes" id="UP000323597">
    <property type="component" value="Chromosome D02"/>
</dbReference>
<keyword evidence="9" id="KW-1185">Reference proteome</keyword>
<evidence type="ECO:0000256" key="5">
    <source>
        <dbReference type="SAM" id="MobiDB-lite"/>
    </source>
</evidence>